<comment type="caution">
    <text evidence="2">The sequence shown here is derived from an EMBL/GenBank/DDBJ whole genome shotgun (WGS) entry which is preliminary data.</text>
</comment>
<evidence type="ECO:0000313" key="3">
    <source>
        <dbReference type="Proteomes" id="UP001285521"/>
    </source>
</evidence>
<gene>
    <name evidence="2" type="ORF">SK803_41510</name>
</gene>
<dbReference type="RefSeq" id="WP_319971753.1">
    <property type="nucleotide sequence ID" value="NZ_JAXAVW010000048.1"/>
</dbReference>
<name>A0ABU4TEV8_9PSEU</name>
<dbReference type="Proteomes" id="UP001285521">
    <property type="component" value="Unassembled WGS sequence"/>
</dbReference>
<dbReference type="CDD" id="cd00093">
    <property type="entry name" value="HTH_XRE"/>
    <property type="match status" value="1"/>
</dbReference>
<sequence>MPSFVVGGRRTVTPGPVRLPLGPWLRARRRGRGLTVRAAAGLAGMSPGFLSMLENGSRRLNRHRDIVALAAVLRVTEAELVEFESTEPEYLRLGA</sequence>
<dbReference type="Gene3D" id="1.10.260.40">
    <property type="entry name" value="lambda repressor-like DNA-binding domains"/>
    <property type="match status" value="1"/>
</dbReference>
<dbReference type="SUPFAM" id="SSF47413">
    <property type="entry name" value="lambda repressor-like DNA-binding domains"/>
    <property type="match status" value="1"/>
</dbReference>
<evidence type="ECO:0000313" key="2">
    <source>
        <dbReference type="EMBL" id="MDX8036712.1"/>
    </source>
</evidence>
<evidence type="ECO:0000259" key="1">
    <source>
        <dbReference type="PROSITE" id="PS50943"/>
    </source>
</evidence>
<feature type="domain" description="HTH cro/C1-type" evidence="1">
    <location>
        <begin position="25"/>
        <end position="80"/>
    </location>
</feature>
<dbReference type="InterPro" id="IPR010982">
    <property type="entry name" value="Lambda_DNA-bd_dom_sf"/>
</dbReference>
<dbReference type="EMBL" id="JAXAVW010000048">
    <property type="protein sequence ID" value="MDX8036712.1"/>
    <property type="molecule type" value="Genomic_DNA"/>
</dbReference>
<dbReference type="InterPro" id="IPR001387">
    <property type="entry name" value="Cro/C1-type_HTH"/>
</dbReference>
<reference evidence="2 3" key="1">
    <citation type="submission" date="2023-11" db="EMBL/GenBank/DDBJ databases">
        <title>Lentzea sokolovensis, sp. nov., Lentzea kristufkii, sp. nov., and Lentzea miocenensis, sp. nov., rare actinobacteria from Sokolov Coal Basin, Miocene lacustrine sediment, Czech Republic.</title>
        <authorList>
            <person name="Lara A."/>
            <person name="Kotroba L."/>
            <person name="Nouioui I."/>
            <person name="Neumann-Schaal M."/>
            <person name="Mast Y."/>
            <person name="Chronakova A."/>
        </authorList>
    </citation>
    <scope>NUCLEOTIDE SEQUENCE [LARGE SCALE GENOMIC DNA]</scope>
    <source>
        <strain evidence="2 3">BCCO 10_0856</strain>
    </source>
</reference>
<organism evidence="2 3">
    <name type="scientific">Lentzea miocenica</name>
    <dbReference type="NCBI Taxonomy" id="3095431"/>
    <lineage>
        <taxon>Bacteria</taxon>
        <taxon>Bacillati</taxon>
        <taxon>Actinomycetota</taxon>
        <taxon>Actinomycetes</taxon>
        <taxon>Pseudonocardiales</taxon>
        <taxon>Pseudonocardiaceae</taxon>
        <taxon>Lentzea</taxon>
    </lineage>
</organism>
<dbReference type="PROSITE" id="PS50943">
    <property type="entry name" value="HTH_CROC1"/>
    <property type="match status" value="1"/>
</dbReference>
<accession>A0ABU4TEV8</accession>
<dbReference type="Pfam" id="PF13560">
    <property type="entry name" value="HTH_31"/>
    <property type="match status" value="1"/>
</dbReference>
<keyword evidence="3" id="KW-1185">Reference proteome</keyword>
<dbReference type="SMART" id="SM00530">
    <property type="entry name" value="HTH_XRE"/>
    <property type="match status" value="1"/>
</dbReference>
<reference evidence="2 3" key="2">
    <citation type="submission" date="2023-11" db="EMBL/GenBank/DDBJ databases">
        <authorList>
            <person name="Lara A.C."/>
            <person name="Chronakova A."/>
        </authorList>
    </citation>
    <scope>NUCLEOTIDE SEQUENCE [LARGE SCALE GENOMIC DNA]</scope>
    <source>
        <strain evidence="2 3">BCCO 10_0856</strain>
    </source>
</reference>
<proteinExistence type="predicted"/>
<protein>
    <submittedName>
        <fullName evidence="2">Helix-turn-helix transcriptional regulator</fullName>
    </submittedName>
</protein>